<dbReference type="Proteomes" id="UP000005522">
    <property type="component" value="Chromosome"/>
</dbReference>
<dbReference type="InterPro" id="IPR058624">
    <property type="entry name" value="MdtA-like_HH"/>
</dbReference>
<evidence type="ECO:0000259" key="8">
    <source>
        <dbReference type="Pfam" id="PF25917"/>
    </source>
</evidence>
<dbReference type="Pfam" id="PF25944">
    <property type="entry name" value="Beta-barrel_RND"/>
    <property type="match status" value="1"/>
</dbReference>
<keyword evidence="6" id="KW-0732">Signal</keyword>
<dbReference type="KEGG" id="acz:Acaty_c1385"/>
<feature type="domain" description="Multidrug resistance protein MdtA-like alpha-helical hairpin" evidence="7">
    <location>
        <begin position="108"/>
        <end position="177"/>
    </location>
</feature>
<dbReference type="Pfam" id="PF25917">
    <property type="entry name" value="BSH_RND"/>
    <property type="match status" value="1"/>
</dbReference>
<feature type="signal peptide" evidence="6">
    <location>
        <begin position="1"/>
        <end position="32"/>
    </location>
</feature>
<evidence type="ECO:0000313" key="11">
    <source>
        <dbReference type="Proteomes" id="UP000005522"/>
    </source>
</evidence>
<dbReference type="Gene3D" id="2.40.420.20">
    <property type="match status" value="1"/>
</dbReference>
<dbReference type="RefSeq" id="WP_051620750.1">
    <property type="nucleotide sequence ID" value="NZ_CP005986.1"/>
</dbReference>
<dbReference type="HOGENOM" id="CLU_018816_2_0_6"/>
<evidence type="ECO:0000256" key="5">
    <source>
        <dbReference type="ARBA" id="ARBA00023136"/>
    </source>
</evidence>
<evidence type="ECO:0000256" key="6">
    <source>
        <dbReference type="SAM" id="SignalP"/>
    </source>
</evidence>
<dbReference type="Pfam" id="PF25876">
    <property type="entry name" value="HH_MFP_RND"/>
    <property type="match status" value="1"/>
</dbReference>
<evidence type="ECO:0000259" key="9">
    <source>
        <dbReference type="Pfam" id="PF25944"/>
    </source>
</evidence>
<dbReference type="eggNOG" id="COG0845">
    <property type="taxonomic scope" value="Bacteria"/>
</dbReference>
<dbReference type="GO" id="GO:1990281">
    <property type="term" value="C:efflux pump complex"/>
    <property type="evidence" value="ECO:0007669"/>
    <property type="project" value="TreeGrafter"/>
</dbReference>
<sequence length="391" mass="41933">MSFWSSTPLYRSRGRGSLAAAALLLLAACAKSAPPPAPKPLDVEVEPVRMGNLSLSVPTLGTAQAVHTVTLIPQISGILQHVLVHSGQMVHRGQLLFVIDPAPEQAALAEDKAKLKGALADLAYEEGQVRAYRPLLPKGYVTTQTYDQTVSQAEQAAASVAEDRAAIDSARLQLGYTQIRAPITGRLGMLTTKSGNLVSANSSTLATITQLQPIHIQFSLPQRYLPDLLQAERSGKARVRLYGNDGQNLLGQAPVTAVDNSADSSSGTISARATWPNAHLQLWPGDYVQLRFQYATLKRVALIPRNALQEGVNGPFVYVLRKDHAQMTAVHYLGTEGNLVAVSGLSPGTLVIYDIPAHLHPGSLVRELARPPKALPQAHEHDRPKAEGVVP</sequence>
<evidence type="ECO:0000256" key="2">
    <source>
        <dbReference type="ARBA" id="ARBA00009477"/>
    </source>
</evidence>
<protein>
    <submittedName>
        <fullName evidence="10">Putative Co/Zn/Cd efflux system membrane fusion protein</fullName>
    </submittedName>
</protein>
<dbReference type="InterPro" id="IPR058625">
    <property type="entry name" value="MdtA-like_BSH"/>
</dbReference>
<keyword evidence="3" id="KW-1003">Cell membrane</keyword>
<reference evidence="10 11" key="1">
    <citation type="journal article" date="2009" name="J. Bacteriol.">
        <title>Draft genome sequence of the extremely acidophilic bacterium Acidithiobacillus caldus ATCC 51756 reveals metabolic versatility in the genus Acidithiobacillus.</title>
        <authorList>
            <person name="Valdes J."/>
            <person name="Quatrini R."/>
            <person name="Hallberg K."/>
            <person name="Dopson M."/>
            <person name="Valenzuela P.D."/>
            <person name="Holmes D.S."/>
        </authorList>
    </citation>
    <scope>NUCLEOTIDE SEQUENCE [LARGE SCALE GENOMIC DNA]</scope>
    <source>
        <strain evidence="11">ATCC 51756 / DSM 8584 / KU</strain>
    </source>
</reference>
<evidence type="ECO:0000256" key="4">
    <source>
        <dbReference type="ARBA" id="ARBA00022519"/>
    </source>
</evidence>
<evidence type="ECO:0000256" key="3">
    <source>
        <dbReference type="ARBA" id="ARBA00022475"/>
    </source>
</evidence>
<dbReference type="InterPro" id="IPR058626">
    <property type="entry name" value="MdtA-like_b-barrel"/>
</dbReference>
<comment type="subcellular location">
    <subcellularLocation>
        <location evidence="1">Cell membrane</location>
    </subcellularLocation>
</comment>
<dbReference type="EMBL" id="CP005986">
    <property type="protein sequence ID" value="AIA55251.1"/>
    <property type="molecule type" value="Genomic_DNA"/>
</dbReference>
<dbReference type="NCBIfam" id="TIGR01730">
    <property type="entry name" value="RND_mfp"/>
    <property type="match status" value="1"/>
</dbReference>
<dbReference type="Gene3D" id="2.40.50.100">
    <property type="match status" value="1"/>
</dbReference>
<accession>A0A059ZZ49</accession>
<dbReference type="GO" id="GO:0015562">
    <property type="term" value="F:efflux transmembrane transporter activity"/>
    <property type="evidence" value="ECO:0007669"/>
    <property type="project" value="TreeGrafter"/>
</dbReference>
<gene>
    <name evidence="10" type="ORF">Acaty_c1385</name>
</gene>
<proteinExistence type="inferred from homology"/>
<comment type="similarity">
    <text evidence="2">Belongs to the membrane fusion protein (MFP) (TC 8.A.1) family.</text>
</comment>
<dbReference type="SUPFAM" id="SSF111369">
    <property type="entry name" value="HlyD-like secretion proteins"/>
    <property type="match status" value="1"/>
</dbReference>
<keyword evidence="5" id="KW-0472">Membrane</keyword>
<dbReference type="Gene3D" id="1.10.287.470">
    <property type="entry name" value="Helix hairpin bin"/>
    <property type="match status" value="1"/>
</dbReference>
<dbReference type="AlphaFoldDB" id="A0A059ZZ49"/>
<evidence type="ECO:0000259" key="7">
    <source>
        <dbReference type="Pfam" id="PF25876"/>
    </source>
</evidence>
<name>A0A059ZZ49_ACICK</name>
<dbReference type="PANTHER" id="PTHR30469">
    <property type="entry name" value="MULTIDRUG RESISTANCE PROTEIN MDTA"/>
    <property type="match status" value="1"/>
</dbReference>
<evidence type="ECO:0000256" key="1">
    <source>
        <dbReference type="ARBA" id="ARBA00004236"/>
    </source>
</evidence>
<organism evidence="10 11">
    <name type="scientific">Acidithiobacillus caldus (strain ATCC 51756 / DSM 8584 / KU)</name>
    <dbReference type="NCBI Taxonomy" id="637389"/>
    <lineage>
        <taxon>Bacteria</taxon>
        <taxon>Pseudomonadati</taxon>
        <taxon>Pseudomonadota</taxon>
        <taxon>Acidithiobacillia</taxon>
        <taxon>Acidithiobacillales</taxon>
        <taxon>Acidithiobacillaceae</taxon>
        <taxon>Acidithiobacillus</taxon>
    </lineage>
</organism>
<dbReference type="Gene3D" id="2.40.30.170">
    <property type="match status" value="1"/>
</dbReference>
<feature type="domain" description="Multidrug resistance protein MdtA-like beta-barrel" evidence="9">
    <location>
        <begin position="213"/>
        <end position="294"/>
    </location>
</feature>
<feature type="chain" id="PRO_5001584721" evidence="6">
    <location>
        <begin position="33"/>
        <end position="391"/>
    </location>
</feature>
<evidence type="ECO:0000313" key="10">
    <source>
        <dbReference type="EMBL" id="AIA55251.1"/>
    </source>
</evidence>
<dbReference type="InterPro" id="IPR006143">
    <property type="entry name" value="RND_pump_MFP"/>
</dbReference>
<keyword evidence="4" id="KW-0997">Cell inner membrane</keyword>
<dbReference type="PANTHER" id="PTHR30469:SF36">
    <property type="entry name" value="BLL3903 PROTEIN"/>
    <property type="match status" value="1"/>
</dbReference>
<feature type="domain" description="Multidrug resistance protein MdtA-like barrel-sandwich hybrid" evidence="8">
    <location>
        <begin position="68"/>
        <end position="209"/>
    </location>
</feature>